<evidence type="ECO:0000256" key="1">
    <source>
        <dbReference type="ARBA" id="ARBA00023002"/>
    </source>
</evidence>
<dbReference type="AlphaFoldDB" id="A0A2M8Q8X0"/>
<gene>
    <name evidence="3" type="ORF">CUN48_14725</name>
</gene>
<protein>
    <submittedName>
        <fullName evidence="3">2-oxoglutarate ferredoxin oxidoreductase subunit beta</fullName>
    </submittedName>
</protein>
<dbReference type="GO" id="GO:0045333">
    <property type="term" value="P:cellular respiration"/>
    <property type="evidence" value="ECO:0007669"/>
    <property type="project" value="UniProtKB-ARBA"/>
</dbReference>
<evidence type="ECO:0000313" key="3">
    <source>
        <dbReference type="EMBL" id="PJF46257.1"/>
    </source>
</evidence>
<dbReference type="InterPro" id="IPR029061">
    <property type="entry name" value="THDP-binding"/>
</dbReference>
<evidence type="ECO:0000259" key="2">
    <source>
        <dbReference type="Pfam" id="PF02775"/>
    </source>
</evidence>
<dbReference type="GO" id="GO:0016625">
    <property type="term" value="F:oxidoreductase activity, acting on the aldehyde or oxo group of donors, iron-sulfur protein as acceptor"/>
    <property type="evidence" value="ECO:0007669"/>
    <property type="project" value="UniProtKB-ARBA"/>
</dbReference>
<organism evidence="3 4">
    <name type="scientific">Candidatus Thermofonsia Clade 3 bacterium</name>
    <dbReference type="NCBI Taxonomy" id="2364212"/>
    <lineage>
        <taxon>Bacteria</taxon>
        <taxon>Bacillati</taxon>
        <taxon>Chloroflexota</taxon>
        <taxon>Candidatus Thermofontia</taxon>
        <taxon>Candidatus Thermofonsia Clade 3</taxon>
    </lineage>
</organism>
<feature type="domain" description="Thiamine pyrophosphate enzyme TPP-binding" evidence="2">
    <location>
        <begin position="66"/>
        <end position="163"/>
    </location>
</feature>
<dbReference type="Pfam" id="PF02775">
    <property type="entry name" value="TPP_enzyme_C"/>
    <property type="match status" value="1"/>
</dbReference>
<comment type="caution">
    <text evidence="3">The sequence shown here is derived from an EMBL/GenBank/DDBJ whole genome shotgun (WGS) entry which is preliminary data.</text>
</comment>
<dbReference type="InterPro" id="IPR011766">
    <property type="entry name" value="TPP_enzyme_TPP-bd"/>
</dbReference>
<dbReference type="SUPFAM" id="SSF52518">
    <property type="entry name" value="Thiamin diphosphate-binding fold (THDP-binding)"/>
    <property type="match status" value="1"/>
</dbReference>
<dbReference type="Proteomes" id="UP000230790">
    <property type="component" value="Unassembled WGS sequence"/>
</dbReference>
<dbReference type="GO" id="GO:0030976">
    <property type="term" value="F:thiamine pyrophosphate binding"/>
    <property type="evidence" value="ECO:0007669"/>
    <property type="project" value="InterPro"/>
</dbReference>
<name>A0A2M8Q8X0_9CHLR</name>
<evidence type="ECO:0000313" key="4">
    <source>
        <dbReference type="Proteomes" id="UP000230790"/>
    </source>
</evidence>
<feature type="non-terminal residue" evidence="3">
    <location>
        <position position="174"/>
    </location>
</feature>
<dbReference type="InterPro" id="IPR051457">
    <property type="entry name" value="2-oxoacid:Fd_oxidoreductase"/>
</dbReference>
<proteinExistence type="predicted"/>
<dbReference type="PANTHER" id="PTHR48084:SF5">
    <property type="entry name" value="BLR6744 PROTEIN"/>
    <property type="match status" value="1"/>
</dbReference>
<keyword evidence="1" id="KW-0560">Oxidoreductase</keyword>
<dbReference type="EMBL" id="PGTN01000341">
    <property type="protein sequence ID" value="PJF46257.1"/>
    <property type="molecule type" value="Genomic_DNA"/>
</dbReference>
<reference evidence="3 4" key="1">
    <citation type="submission" date="2017-11" db="EMBL/GenBank/DDBJ databases">
        <title>Evolution of Phototrophy in the Chloroflexi Phylum Driven by Horizontal Gene Transfer.</title>
        <authorList>
            <person name="Ward L.M."/>
            <person name="Hemp J."/>
            <person name="Shih P.M."/>
            <person name="Mcglynn S.E."/>
            <person name="Fischer W."/>
        </authorList>
    </citation>
    <scope>NUCLEOTIDE SEQUENCE [LARGE SCALE GENOMIC DNA]</scope>
    <source>
        <strain evidence="3">JP3_7</strain>
    </source>
</reference>
<sequence length="174" mass="18308">MTATPTHTPAARAPKVNLLGLEKTAYKGADSTLCNGCGHDSVSARIINAAWEMGLKQQNVVKFSGIGCSSKTPAYFLGMSHGFNAVHGRMPSVATGALVVNRTLTGIGVSGDGDTASIGIGQFKHLVRRNVRMVYIVENNGVYGLTKGQFSATADKGQTLKYAGTNPYMPLDIC</sequence>
<dbReference type="Gene3D" id="3.40.50.970">
    <property type="match status" value="1"/>
</dbReference>
<dbReference type="PANTHER" id="PTHR48084">
    <property type="entry name" value="2-OXOGLUTARATE OXIDOREDUCTASE SUBUNIT KORB-RELATED"/>
    <property type="match status" value="1"/>
</dbReference>
<accession>A0A2M8Q8X0</accession>